<reference evidence="1 2" key="1">
    <citation type="submission" date="2024-09" db="EMBL/GenBank/DDBJ databases">
        <title>Chromosome-scale assembly of Riccia fluitans.</title>
        <authorList>
            <person name="Paukszto L."/>
            <person name="Sawicki J."/>
            <person name="Karawczyk K."/>
            <person name="Piernik-Szablinska J."/>
            <person name="Szczecinska M."/>
            <person name="Mazdziarz M."/>
        </authorList>
    </citation>
    <scope>NUCLEOTIDE SEQUENCE [LARGE SCALE GENOMIC DNA]</scope>
    <source>
        <strain evidence="1">Rf_01</strain>
        <tissue evidence="1">Aerial parts of the thallus</tissue>
    </source>
</reference>
<evidence type="ECO:0000313" key="1">
    <source>
        <dbReference type="EMBL" id="KAL2621025.1"/>
    </source>
</evidence>
<comment type="caution">
    <text evidence="1">The sequence shown here is derived from an EMBL/GenBank/DDBJ whole genome shotgun (WGS) entry which is preliminary data.</text>
</comment>
<keyword evidence="2" id="KW-1185">Reference proteome</keyword>
<dbReference type="EMBL" id="JBHFFA010000006">
    <property type="protein sequence ID" value="KAL2621025.1"/>
    <property type="molecule type" value="Genomic_DNA"/>
</dbReference>
<name>A0ABD1Y2S1_9MARC</name>
<gene>
    <name evidence="1" type="ORF">R1flu_001230</name>
</gene>
<dbReference type="AlphaFoldDB" id="A0ABD1Y2S1"/>
<dbReference type="SUPFAM" id="SSF49899">
    <property type="entry name" value="Concanavalin A-like lectins/glucanases"/>
    <property type="match status" value="1"/>
</dbReference>
<protein>
    <submittedName>
        <fullName evidence="1">Uncharacterized protein</fullName>
    </submittedName>
</protein>
<evidence type="ECO:0000313" key="2">
    <source>
        <dbReference type="Proteomes" id="UP001605036"/>
    </source>
</evidence>
<sequence length="454" mass="50802">MKLDPDVADCLKEMKSWSYEDDISDVIPKKVVELSRLVGDLRAIERVTYPFTSFNPGANYSQLSYGSCSSSSGYLVHDWGLLVALLVAARCLSLEDQDLKGVTLSSLSTEAFRYYLTKSKSSDDLWSLEEYCKLLQLLSWCATKDGVYNFQNLACLPTPASAARFLEDGRTVNLFESGSPSPVVDSHGKLIPYAGRKELNDLLPLVDLRSIHPELLVLAVMPLGIINIQLVEDALEFQAVRCSRGLTNYPQLRSSYNWIYHIEPLNSRQLGTTSAIKFEMQDTDPNHEHRWIRTFYANSSMQSYGVYKWVVIPRCSPNSEGYGLNLELNGLEIGFLSLYSGENSSRGGSTVWLSNNERGWSLRISGDCRSASFGQGHSEAEVVWKLPSGKHFQLNSKIEVELNMVDKICSFLYEGSSFVVTFRNPGGVSMYPAVSLPDEGIQITFMLQEGFDQQ</sequence>
<dbReference type="Proteomes" id="UP001605036">
    <property type="component" value="Unassembled WGS sequence"/>
</dbReference>
<accession>A0ABD1Y2S1</accession>
<organism evidence="1 2">
    <name type="scientific">Riccia fluitans</name>
    <dbReference type="NCBI Taxonomy" id="41844"/>
    <lineage>
        <taxon>Eukaryota</taxon>
        <taxon>Viridiplantae</taxon>
        <taxon>Streptophyta</taxon>
        <taxon>Embryophyta</taxon>
        <taxon>Marchantiophyta</taxon>
        <taxon>Marchantiopsida</taxon>
        <taxon>Marchantiidae</taxon>
        <taxon>Marchantiales</taxon>
        <taxon>Ricciaceae</taxon>
        <taxon>Riccia</taxon>
    </lineage>
</organism>
<dbReference type="InterPro" id="IPR013320">
    <property type="entry name" value="ConA-like_dom_sf"/>
</dbReference>
<proteinExistence type="predicted"/>